<organism evidence="1">
    <name type="scientific">Arundo donax</name>
    <name type="common">Giant reed</name>
    <name type="synonym">Donax arundinaceus</name>
    <dbReference type="NCBI Taxonomy" id="35708"/>
    <lineage>
        <taxon>Eukaryota</taxon>
        <taxon>Viridiplantae</taxon>
        <taxon>Streptophyta</taxon>
        <taxon>Embryophyta</taxon>
        <taxon>Tracheophyta</taxon>
        <taxon>Spermatophyta</taxon>
        <taxon>Magnoliopsida</taxon>
        <taxon>Liliopsida</taxon>
        <taxon>Poales</taxon>
        <taxon>Poaceae</taxon>
        <taxon>PACMAD clade</taxon>
        <taxon>Arundinoideae</taxon>
        <taxon>Arundineae</taxon>
        <taxon>Arundo</taxon>
    </lineage>
</organism>
<name>A0A0A9BP19_ARUDO</name>
<dbReference type="AlphaFoldDB" id="A0A0A9BP19"/>
<accession>A0A0A9BP19</accession>
<dbReference type="EMBL" id="GBRH01234900">
    <property type="protein sequence ID" value="JAD62995.1"/>
    <property type="molecule type" value="Transcribed_RNA"/>
</dbReference>
<proteinExistence type="predicted"/>
<reference evidence="1" key="1">
    <citation type="submission" date="2014-09" db="EMBL/GenBank/DDBJ databases">
        <authorList>
            <person name="Magalhaes I.L.F."/>
            <person name="Oliveira U."/>
            <person name="Santos F.R."/>
            <person name="Vidigal T.H.D.A."/>
            <person name="Brescovit A.D."/>
            <person name="Santos A.J."/>
        </authorList>
    </citation>
    <scope>NUCLEOTIDE SEQUENCE</scope>
    <source>
        <tissue evidence="1">Shoot tissue taken approximately 20 cm above the soil surface</tissue>
    </source>
</reference>
<sequence length="17" mass="1902">MKSEIVVAHTFPTNTQV</sequence>
<reference evidence="1" key="2">
    <citation type="journal article" date="2015" name="Data Brief">
        <title>Shoot transcriptome of the giant reed, Arundo donax.</title>
        <authorList>
            <person name="Barrero R.A."/>
            <person name="Guerrero F.D."/>
            <person name="Moolhuijzen P."/>
            <person name="Goolsby J.A."/>
            <person name="Tidwell J."/>
            <person name="Bellgard S.E."/>
            <person name="Bellgard M.I."/>
        </authorList>
    </citation>
    <scope>NUCLEOTIDE SEQUENCE</scope>
    <source>
        <tissue evidence="1">Shoot tissue taken approximately 20 cm above the soil surface</tissue>
    </source>
</reference>
<evidence type="ECO:0000313" key="1">
    <source>
        <dbReference type="EMBL" id="JAD62995.1"/>
    </source>
</evidence>
<protein>
    <submittedName>
        <fullName evidence="1">Uncharacterized protein</fullName>
    </submittedName>
</protein>